<proteinExistence type="predicted"/>
<evidence type="ECO:0000313" key="2">
    <source>
        <dbReference type="Proteomes" id="UP000824533"/>
    </source>
</evidence>
<organism evidence="1 2">
    <name type="scientific">Dendrolimus kikuchii</name>
    <dbReference type="NCBI Taxonomy" id="765133"/>
    <lineage>
        <taxon>Eukaryota</taxon>
        <taxon>Metazoa</taxon>
        <taxon>Ecdysozoa</taxon>
        <taxon>Arthropoda</taxon>
        <taxon>Hexapoda</taxon>
        <taxon>Insecta</taxon>
        <taxon>Pterygota</taxon>
        <taxon>Neoptera</taxon>
        <taxon>Endopterygota</taxon>
        <taxon>Lepidoptera</taxon>
        <taxon>Glossata</taxon>
        <taxon>Ditrysia</taxon>
        <taxon>Bombycoidea</taxon>
        <taxon>Lasiocampidae</taxon>
        <taxon>Dendrolimus</taxon>
    </lineage>
</organism>
<gene>
    <name evidence="1" type="ORF">K1T71_006817</name>
</gene>
<accession>A0ACC1D1U9</accession>
<reference evidence="1 2" key="1">
    <citation type="journal article" date="2021" name="Front. Genet.">
        <title>Chromosome-Level Genome Assembly Reveals Significant Gene Expansion in the Toll and IMD Signaling Pathways of Dendrolimus kikuchii.</title>
        <authorList>
            <person name="Zhou J."/>
            <person name="Wu P."/>
            <person name="Xiong Z."/>
            <person name="Liu N."/>
            <person name="Zhao N."/>
            <person name="Ji M."/>
            <person name="Qiu Y."/>
            <person name="Yang B."/>
        </authorList>
    </citation>
    <scope>NUCLEOTIDE SEQUENCE [LARGE SCALE GENOMIC DNA]</scope>
    <source>
        <strain evidence="1">Ann1</strain>
    </source>
</reference>
<dbReference type="EMBL" id="CM034397">
    <property type="protein sequence ID" value="KAJ0177944.1"/>
    <property type="molecule type" value="Genomic_DNA"/>
</dbReference>
<keyword evidence="2" id="KW-1185">Reference proteome</keyword>
<evidence type="ECO:0000313" key="1">
    <source>
        <dbReference type="EMBL" id="KAJ0177944.1"/>
    </source>
</evidence>
<protein>
    <submittedName>
        <fullName evidence="1">Uncharacterized protein</fullName>
    </submittedName>
</protein>
<name>A0ACC1D1U9_9NEOP</name>
<dbReference type="Proteomes" id="UP000824533">
    <property type="component" value="Linkage Group LG11"/>
</dbReference>
<sequence>MNEQMSLEGQNEQLAVMRFTEPIQFTKYNNSQLTMLTTPAVLDPGARGHACTHIYWYSARRLRIRRGAGGPRNPHIKQTNTQTIHKLHVEKSHVNKRNKESFPITRNIPQDHITFKGKVDKHFEESSEIPIKPVSSGLGVGPRAV</sequence>
<comment type="caution">
    <text evidence="1">The sequence shown here is derived from an EMBL/GenBank/DDBJ whole genome shotgun (WGS) entry which is preliminary data.</text>
</comment>